<evidence type="ECO:0008006" key="6">
    <source>
        <dbReference type="Google" id="ProtNLM"/>
    </source>
</evidence>
<keyword evidence="2" id="KW-0812">Transmembrane</keyword>
<protein>
    <recommendedName>
        <fullName evidence="6">CSI2 protein</fullName>
    </recommendedName>
</protein>
<dbReference type="PANTHER" id="PTHR36089:SF1">
    <property type="entry name" value="CHITIN SYNTHASE 3 COMPLEX PROTEIN CSI2-RELATED"/>
    <property type="match status" value="1"/>
</dbReference>
<feature type="compositionally biased region" description="Basic and acidic residues" evidence="1">
    <location>
        <begin position="358"/>
        <end position="367"/>
    </location>
</feature>
<name>A0AA43TVQ2_9LECA</name>
<keyword evidence="5" id="KW-1185">Reference proteome</keyword>
<accession>A0AA43TVQ2</accession>
<keyword evidence="2" id="KW-0472">Membrane</keyword>
<feature type="compositionally biased region" description="Polar residues" evidence="1">
    <location>
        <begin position="270"/>
        <end position="281"/>
    </location>
</feature>
<dbReference type="InterPro" id="IPR051009">
    <property type="entry name" value="PRM"/>
</dbReference>
<feature type="compositionally biased region" description="Polar residues" evidence="1">
    <location>
        <begin position="323"/>
        <end position="333"/>
    </location>
</feature>
<gene>
    <name evidence="4" type="ORF">OHK93_005109</name>
</gene>
<dbReference type="AlphaFoldDB" id="A0AA43TVQ2"/>
<comment type="caution">
    <text evidence="4">The sequence shown here is derived from an EMBL/GenBank/DDBJ whole genome shotgun (WGS) entry which is preliminary data.</text>
</comment>
<organism evidence="4 5">
    <name type="scientific">Ramalina farinacea</name>
    <dbReference type="NCBI Taxonomy" id="258253"/>
    <lineage>
        <taxon>Eukaryota</taxon>
        <taxon>Fungi</taxon>
        <taxon>Dikarya</taxon>
        <taxon>Ascomycota</taxon>
        <taxon>Pezizomycotina</taxon>
        <taxon>Lecanoromycetes</taxon>
        <taxon>OSLEUM clade</taxon>
        <taxon>Lecanoromycetidae</taxon>
        <taxon>Lecanorales</taxon>
        <taxon>Lecanorineae</taxon>
        <taxon>Ramalinaceae</taxon>
        <taxon>Ramalina</taxon>
    </lineage>
</organism>
<evidence type="ECO:0000313" key="4">
    <source>
        <dbReference type="EMBL" id="MDI1493321.1"/>
    </source>
</evidence>
<dbReference type="EMBL" id="JAPUFD010000025">
    <property type="protein sequence ID" value="MDI1493321.1"/>
    <property type="molecule type" value="Genomic_DNA"/>
</dbReference>
<dbReference type="PANTHER" id="PTHR36089">
    <property type="entry name" value="CHITIN SYNTHASE 3 COMPLEX PROTEIN CSI2-RELATED"/>
    <property type="match status" value="1"/>
</dbReference>
<evidence type="ECO:0000256" key="1">
    <source>
        <dbReference type="SAM" id="MobiDB-lite"/>
    </source>
</evidence>
<feature type="transmembrane region" description="Helical" evidence="2">
    <location>
        <begin position="132"/>
        <end position="152"/>
    </location>
</feature>
<keyword evidence="3" id="KW-0732">Signal</keyword>
<keyword evidence="2" id="KW-1133">Transmembrane helix</keyword>
<evidence type="ECO:0000256" key="3">
    <source>
        <dbReference type="SAM" id="SignalP"/>
    </source>
</evidence>
<reference evidence="4" key="1">
    <citation type="journal article" date="2023" name="Genome Biol. Evol.">
        <title>First Whole Genome Sequence and Flow Cytometry Genome Size Data for the Lichen-Forming Fungus Ramalina farinacea (Ascomycota).</title>
        <authorList>
            <person name="Llewellyn T."/>
            <person name="Mian S."/>
            <person name="Hill R."/>
            <person name="Leitch I.J."/>
            <person name="Gaya E."/>
        </authorList>
    </citation>
    <scope>NUCLEOTIDE SEQUENCE</scope>
    <source>
        <strain evidence="4">LIQ254RAFAR</strain>
    </source>
</reference>
<feature type="region of interest" description="Disordered" evidence="1">
    <location>
        <begin position="268"/>
        <end position="367"/>
    </location>
</feature>
<dbReference type="GO" id="GO:0000324">
    <property type="term" value="C:fungal-type vacuole"/>
    <property type="evidence" value="ECO:0007669"/>
    <property type="project" value="TreeGrafter"/>
</dbReference>
<evidence type="ECO:0000313" key="5">
    <source>
        <dbReference type="Proteomes" id="UP001161017"/>
    </source>
</evidence>
<dbReference type="Proteomes" id="UP001161017">
    <property type="component" value="Unassembled WGS sequence"/>
</dbReference>
<feature type="chain" id="PRO_5041238476" description="CSI2 protein" evidence="3">
    <location>
        <begin position="28"/>
        <end position="367"/>
    </location>
</feature>
<proteinExistence type="predicted"/>
<sequence length="367" mass="37428">MRLPGLARNASFITFAVSLLLISSVAAQGLPKLSDELGAAATTDGKGAAKTDAAKTDTAAATDAKKTDAAKTTDAAAKTAAKTATMTNAAAKTTDPAALSGLPKLDEDKYPAPTVPPTAGAPFMQKSNLPEGTVFICVGAALGFIGMMVLAWRGFMAWSLHRSVRKAAIASTAKYAGRDPLSGLKKSKGPYMHSGPGSTLSLDQLGGGRKNAGGKTHSTHSNLFFSPTAGAGMNAPSNRASGYLPSGYYASGNAAPASGAGMTHIGSGVPMSNLSNQNRYSQAGLGPRGHSPSRSRAPSPPSSRGGDSLFNGSRLSTPGLMGQASSSTLNLNAAPQGRAPSAYLDDLFENHAPVQTPTDDKRHSRRQ</sequence>
<feature type="compositionally biased region" description="Low complexity" evidence="1">
    <location>
        <begin position="284"/>
        <end position="308"/>
    </location>
</feature>
<feature type="signal peptide" evidence="3">
    <location>
        <begin position="1"/>
        <end position="27"/>
    </location>
</feature>
<evidence type="ECO:0000256" key="2">
    <source>
        <dbReference type="SAM" id="Phobius"/>
    </source>
</evidence>